<dbReference type="RefSeq" id="XP_073940786.1">
    <property type="nucleotide sequence ID" value="XM_074084685.1"/>
</dbReference>
<accession>A0AC58NGI4</accession>
<name>A0AC58NGI4_CASCN</name>
<sequence length="256" mass="27307">MSWRARVPLLFGNYLGDPVKPGGNTLQLLGIVITVQALKPGRPKAWGQQCGRRTEGKAAALNRSPQLLRPESGKQEVVSTGKKEGALKAGQQLWAPCPRPSHASPWHRERPQLRRHLARPLTSLVHCPPPLVRSLGAATATVDPSSVPVPGLELCGSHWPRGDEPCHPGRCTQRARGCGHKATDRLGAVGPLRVPELGPSVRARPAARNHGSRRLGAQPPSTHRQPPRCQGREGGGDGPGTRACPFPSAARVPGRA</sequence>
<evidence type="ECO:0000313" key="1">
    <source>
        <dbReference type="Proteomes" id="UP001732720"/>
    </source>
</evidence>
<proteinExistence type="predicted"/>
<organism evidence="1 2">
    <name type="scientific">Castor canadensis</name>
    <name type="common">American beaver</name>
    <dbReference type="NCBI Taxonomy" id="51338"/>
    <lineage>
        <taxon>Eukaryota</taxon>
        <taxon>Metazoa</taxon>
        <taxon>Chordata</taxon>
        <taxon>Craniata</taxon>
        <taxon>Vertebrata</taxon>
        <taxon>Euteleostomi</taxon>
        <taxon>Mammalia</taxon>
        <taxon>Eutheria</taxon>
        <taxon>Euarchontoglires</taxon>
        <taxon>Glires</taxon>
        <taxon>Rodentia</taxon>
        <taxon>Castorimorpha</taxon>
        <taxon>Castoridae</taxon>
        <taxon>Castor</taxon>
    </lineage>
</organism>
<gene>
    <name evidence="2" type="primary">LOC141425863</name>
</gene>
<dbReference type="Proteomes" id="UP001732720">
    <property type="component" value="Chromosome 8"/>
</dbReference>
<reference evidence="2" key="1">
    <citation type="submission" date="2025-08" db="UniProtKB">
        <authorList>
            <consortium name="RefSeq"/>
        </authorList>
    </citation>
    <scope>IDENTIFICATION</scope>
</reference>
<keyword evidence="1" id="KW-1185">Reference proteome</keyword>
<evidence type="ECO:0000313" key="2">
    <source>
        <dbReference type="RefSeq" id="XP_073940786.1"/>
    </source>
</evidence>
<protein>
    <submittedName>
        <fullName evidence="2">Uncharacterized protein isoform X1</fullName>
    </submittedName>
</protein>